<name>A0A9D4LA12_DREPO</name>
<accession>A0A9D4LA12</accession>
<dbReference type="EMBL" id="JAIWYP010000003">
    <property type="protein sequence ID" value="KAH3854737.1"/>
    <property type="molecule type" value="Genomic_DNA"/>
</dbReference>
<gene>
    <name evidence="1" type="ORF">DPMN_097286</name>
</gene>
<sequence length="102" mass="11795">MVRISKLTAFSATVTFFGTLAVLRKVQELRFFKKDSLDILKQEAEIRDVGKLIDKYGITEQELDRIKEENELEAKMFAAPPSVVDINPNWENKRVPRNDARI</sequence>
<reference evidence="1" key="1">
    <citation type="journal article" date="2019" name="bioRxiv">
        <title>The Genome of the Zebra Mussel, Dreissena polymorpha: A Resource for Invasive Species Research.</title>
        <authorList>
            <person name="McCartney M.A."/>
            <person name="Auch B."/>
            <person name="Kono T."/>
            <person name="Mallez S."/>
            <person name="Zhang Y."/>
            <person name="Obille A."/>
            <person name="Becker A."/>
            <person name="Abrahante J.E."/>
            <person name="Garbe J."/>
            <person name="Badalamenti J.P."/>
            <person name="Herman A."/>
            <person name="Mangelson H."/>
            <person name="Liachko I."/>
            <person name="Sullivan S."/>
            <person name="Sone E.D."/>
            <person name="Koren S."/>
            <person name="Silverstein K.A.T."/>
            <person name="Beckman K.B."/>
            <person name="Gohl D.M."/>
        </authorList>
    </citation>
    <scope>NUCLEOTIDE SEQUENCE</scope>
    <source>
        <strain evidence="1">Duluth1</strain>
        <tissue evidence="1">Whole animal</tissue>
    </source>
</reference>
<evidence type="ECO:0000313" key="1">
    <source>
        <dbReference type="EMBL" id="KAH3854737.1"/>
    </source>
</evidence>
<dbReference type="Proteomes" id="UP000828390">
    <property type="component" value="Unassembled WGS sequence"/>
</dbReference>
<keyword evidence="2" id="KW-1185">Reference proteome</keyword>
<comment type="caution">
    <text evidence="1">The sequence shown here is derived from an EMBL/GenBank/DDBJ whole genome shotgun (WGS) entry which is preliminary data.</text>
</comment>
<organism evidence="1 2">
    <name type="scientific">Dreissena polymorpha</name>
    <name type="common">Zebra mussel</name>
    <name type="synonym">Mytilus polymorpha</name>
    <dbReference type="NCBI Taxonomy" id="45954"/>
    <lineage>
        <taxon>Eukaryota</taxon>
        <taxon>Metazoa</taxon>
        <taxon>Spiralia</taxon>
        <taxon>Lophotrochozoa</taxon>
        <taxon>Mollusca</taxon>
        <taxon>Bivalvia</taxon>
        <taxon>Autobranchia</taxon>
        <taxon>Heteroconchia</taxon>
        <taxon>Euheterodonta</taxon>
        <taxon>Imparidentia</taxon>
        <taxon>Neoheterodontei</taxon>
        <taxon>Myida</taxon>
        <taxon>Dreissenoidea</taxon>
        <taxon>Dreissenidae</taxon>
        <taxon>Dreissena</taxon>
    </lineage>
</organism>
<protein>
    <submittedName>
        <fullName evidence="1">Uncharacterized protein</fullName>
    </submittedName>
</protein>
<evidence type="ECO:0000313" key="2">
    <source>
        <dbReference type="Proteomes" id="UP000828390"/>
    </source>
</evidence>
<proteinExistence type="predicted"/>
<dbReference type="AlphaFoldDB" id="A0A9D4LA12"/>
<reference evidence="1" key="2">
    <citation type="submission" date="2020-11" db="EMBL/GenBank/DDBJ databases">
        <authorList>
            <person name="McCartney M.A."/>
            <person name="Auch B."/>
            <person name="Kono T."/>
            <person name="Mallez S."/>
            <person name="Becker A."/>
            <person name="Gohl D.M."/>
            <person name="Silverstein K.A.T."/>
            <person name="Koren S."/>
            <person name="Bechman K.B."/>
            <person name="Herman A."/>
            <person name="Abrahante J.E."/>
            <person name="Garbe J."/>
        </authorList>
    </citation>
    <scope>NUCLEOTIDE SEQUENCE</scope>
    <source>
        <strain evidence="1">Duluth1</strain>
        <tissue evidence="1">Whole animal</tissue>
    </source>
</reference>